<reference evidence="2" key="1">
    <citation type="submission" date="2011-10" db="EMBL/GenBank/DDBJ databases">
        <title>The complete genome of chromosome of Thermovirga lienii DSM 17291.</title>
        <authorList>
            <consortium name="US DOE Joint Genome Institute (JGI-PGF)"/>
            <person name="Lucas S."/>
            <person name="Copeland A."/>
            <person name="Lapidus A."/>
            <person name="Glavina del Rio T."/>
            <person name="Dalin E."/>
            <person name="Tice H."/>
            <person name="Bruce D."/>
            <person name="Goodwin L."/>
            <person name="Pitluck S."/>
            <person name="Peters L."/>
            <person name="Mikhailova N."/>
            <person name="Saunders E."/>
            <person name="Kyrpides N."/>
            <person name="Mavromatis K."/>
            <person name="Ivanova N."/>
            <person name="Last F.I."/>
            <person name="Brettin T."/>
            <person name="Detter J.C."/>
            <person name="Han C."/>
            <person name="Larimer F."/>
            <person name="Land M."/>
            <person name="Hauser L."/>
            <person name="Markowitz V."/>
            <person name="Cheng J.-F."/>
            <person name="Hugenholtz P."/>
            <person name="Woyke T."/>
            <person name="Wu D."/>
            <person name="Spring S."/>
            <person name="Schroeder M."/>
            <person name="Brambilla E.-M."/>
            <person name="Klenk H.-P."/>
            <person name="Eisen J.A."/>
        </authorList>
    </citation>
    <scope>NUCLEOTIDE SEQUENCE [LARGE SCALE GENOMIC DNA]</scope>
    <source>
        <strain evidence="2">ATCC BAA-1197 / DSM 17291 / Cas60314</strain>
    </source>
</reference>
<dbReference type="AlphaFoldDB" id="G7V5E0"/>
<protein>
    <submittedName>
        <fullName evidence="1">Uncharacterized protein</fullName>
    </submittedName>
</protein>
<dbReference type="Proteomes" id="UP000005868">
    <property type="component" value="Chromosome"/>
</dbReference>
<dbReference type="GO" id="GO:0008705">
    <property type="term" value="F:methionine synthase activity"/>
    <property type="evidence" value="ECO:0007669"/>
    <property type="project" value="InterPro"/>
</dbReference>
<name>G7V5E0_THELD</name>
<evidence type="ECO:0000313" key="1">
    <source>
        <dbReference type="EMBL" id="AER65767.1"/>
    </source>
</evidence>
<dbReference type="EMBL" id="CP003096">
    <property type="protein sequence ID" value="AER65767.1"/>
    <property type="molecule type" value="Genomic_DNA"/>
</dbReference>
<dbReference type="InterPro" id="IPR037010">
    <property type="entry name" value="VitB12-dep_Met_synth_activ_sf"/>
</dbReference>
<dbReference type="KEGG" id="tli:Tlie_0021"/>
<dbReference type="HOGENOM" id="CLU_1155957_0_0_0"/>
<reference evidence="1 2" key="2">
    <citation type="journal article" date="2012" name="Stand. Genomic Sci.">
        <title>Genome sequence of the moderately thermophilic, amino-acid-degrading and sulfur-reducing bacterium Thermovirga lienii type strain (Cas60314(T)).</title>
        <authorList>
            <person name="Goker M."/>
            <person name="Saunders E."/>
            <person name="Lapidus A."/>
            <person name="Nolan M."/>
            <person name="Lucas S."/>
            <person name="Hammon N."/>
            <person name="Deshpande S."/>
            <person name="Cheng J.F."/>
            <person name="Han C."/>
            <person name="Tapia R."/>
            <person name="Goodwin L.A."/>
            <person name="Pitluck S."/>
            <person name="Liolios K."/>
            <person name="Mavromatis K."/>
            <person name="Pagani I."/>
            <person name="Ivanova N."/>
            <person name="Mikhailova N."/>
            <person name="Pati A."/>
            <person name="Chen A."/>
            <person name="Palaniappan K."/>
            <person name="Land M."/>
            <person name="Chang Y.J."/>
            <person name="Jeffries C.D."/>
            <person name="Brambilla E.M."/>
            <person name="Rohde M."/>
            <person name="Spring S."/>
            <person name="Detter J.C."/>
            <person name="Woyke T."/>
            <person name="Bristow J."/>
            <person name="Eisen J.A."/>
            <person name="Markowitz V."/>
            <person name="Hugenholtz P."/>
            <person name="Kyrpides N.C."/>
            <person name="Klenk H.P."/>
        </authorList>
    </citation>
    <scope>NUCLEOTIDE SEQUENCE [LARGE SCALE GENOMIC DNA]</scope>
    <source>
        <strain evidence="2">ATCC BAA-1197 / DSM 17291 / Cas60314</strain>
    </source>
</reference>
<keyword evidence="2" id="KW-1185">Reference proteome</keyword>
<accession>G7V5E0</accession>
<dbReference type="SUPFAM" id="SSF56507">
    <property type="entry name" value="Methionine synthase activation domain-like"/>
    <property type="match status" value="1"/>
</dbReference>
<gene>
    <name evidence="1" type="ordered locus">Tlie_0021</name>
</gene>
<evidence type="ECO:0000313" key="2">
    <source>
        <dbReference type="Proteomes" id="UP000005868"/>
    </source>
</evidence>
<proteinExistence type="predicted"/>
<sequence length="240" mass="26804">MKIFFENRSGLLVDTKRVHTSEFIAPQGNNLRPYYDKSASLRERFEVFISLWQNSLKEALLDPFARVILLDQEGLHKFFTLPSDGFFICAAASFWTIGPKLEEHASHLAASGQAVEALILDALGTMALAEAKERVRNFIEKEIAIPLGLYSAEHYPTGEEKILSEMLALFHTSAKRRGAEGTSPTSKEPLYPMKSGFCLFLFSENEVELKTSEKRCKPCLKEGCGYFQIGGCPIMKADGP</sequence>
<organism evidence="1 2">
    <name type="scientific">Thermovirga lienii (strain ATCC BAA-1197 / DSM 17291 / Cas60314)</name>
    <dbReference type="NCBI Taxonomy" id="580340"/>
    <lineage>
        <taxon>Bacteria</taxon>
        <taxon>Thermotogati</taxon>
        <taxon>Synergistota</taxon>
        <taxon>Synergistia</taxon>
        <taxon>Synergistales</taxon>
        <taxon>Thermovirgaceae</taxon>
        <taxon>Thermovirga</taxon>
    </lineage>
</organism>